<dbReference type="PANTHER" id="PTHR21198">
    <property type="entry name" value="GLUTAMATE RACEMASE"/>
    <property type="match status" value="1"/>
</dbReference>
<comment type="catalytic activity">
    <reaction evidence="1 7">
        <text>L-glutamate = D-glutamate</text>
        <dbReference type="Rhea" id="RHEA:12813"/>
        <dbReference type="ChEBI" id="CHEBI:29985"/>
        <dbReference type="ChEBI" id="CHEBI:29986"/>
        <dbReference type="EC" id="5.1.1.3"/>
    </reaction>
</comment>
<protein>
    <recommendedName>
        <fullName evidence="2 7">Glutamate racemase</fullName>
        <ecNumber evidence="2 7">5.1.1.3</ecNumber>
    </recommendedName>
</protein>
<evidence type="ECO:0000256" key="4">
    <source>
        <dbReference type="ARBA" id="ARBA00022984"/>
    </source>
</evidence>
<dbReference type="InterPro" id="IPR004391">
    <property type="entry name" value="Glu_race"/>
</dbReference>
<dbReference type="InterPro" id="IPR018187">
    <property type="entry name" value="Asp/Glu_racemase_AS_1"/>
</dbReference>
<dbReference type="NCBIfam" id="TIGR00067">
    <property type="entry name" value="glut_race"/>
    <property type="match status" value="1"/>
</dbReference>
<evidence type="ECO:0000256" key="6">
    <source>
        <dbReference type="ARBA" id="ARBA00023316"/>
    </source>
</evidence>
<name>A0ABR6EVR0_9SPHI</name>
<feature type="binding site" evidence="7">
    <location>
        <begin position="75"/>
        <end position="76"/>
    </location>
    <ligand>
        <name>substrate</name>
    </ligand>
</feature>
<dbReference type="Pfam" id="PF01177">
    <property type="entry name" value="Asp_Glu_race"/>
    <property type="match status" value="1"/>
</dbReference>
<keyword evidence="3 7" id="KW-0133">Cell shape</keyword>
<organism evidence="8 9">
    <name type="scientific">Pedobacter gandavensis</name>
    <dbReference type="NCBI Taxonomy" id="2679963"/>
    <lineage>
        <taxon>Bacteria</taxon>
        <taxon>Pseudomonadati</taxon>
        <taxon>Bacteroidota</taxon>
        <taxon>Sphingobacteriia</taxon>
        <taxon>Sphingobacteriales</taxon>
        <taxon>Sphingobacteriaceae</taxon>
        <taxon>Pedobacter</taxon>
    </lineage>
</organism>
<evidence type="ECO:0000313" key="8">
    <source>
        <dbReference type="EMBL" id="MBB2149363.1"/>
    </source>
</evidence>
<feature type="binding site" evidence="7">
    <location>
        <begin position="194"/>
        <end position="195"/>
    </location>
    <ligand>
        <name>substrate</name>
    </ligand>
</feature>
<dbReference type="EMBL" id="WNXC01000003">
    <property type="protein sequence ID" value="MBB2149363.1"/>
    <property type="molecule type" value="Genomic_DNA"/>
</dbReference>
<evidence type="ECO:0000313" key="9">
    <source>
        <dbReference type="Proteomes" id="UP000636110"/>
    </source>
</evidence>
<dbReference type="RefSeq" id="WP_182956860.1">
    <property type="nucleotide sequence ID" value="NZ_WNXC01000003.1"/>
</dbReference>
<dbReference type="SUPFAM" id="SSF53681">
    <property type="entry name" value="Aspartate/glutamate racemase"/>
    <property type="match status" value="2"/>
</dbReference>
<feature type="binding site" evidence="7">
    <location>
        <begin position="43"/>
        <end position="44"/>
    </location>
    <ligand>
        <name>substrate</name>
    </ligand>
</feature>
<evidence type="ECO:0000256" key="7">
    <source>
        <dbReference type="HAMAP-Rule" id="MF_00258"/>
    </source>
</evidence>
<keyword evidence="5 7" id="KW-0413">Isomerase</keyword>
<dbReference type="HAMAP" id="MF_00258">
    <property type="entry name" value="Glu_racemase"/>
    <property type="match status" value="1"/>
</dbReference>
<evidence type="ECO:0000256" key="2">
    <source>
        <dbReference type="ARBA" id="ARBA00013090"/>
    </source>
</evidence>
<evidence type="ECO:0000256" key="1">
    <source>
        <dbReference type="ARBA" id="ARBA00001602"/>
    </source>
</evidence>
<dbReference type="Gene3D" id="3.40.50.1860">
    <property type="match status" value="2"/>
</dbReference>
<reference evidence="8 9" key="1">
    <citation type="submission" date="2019-11" db="EMBL/GenBank/DDBJ databases">
        <title>Description of Pedobacter sp. LMG 31462T.</title>
        <authorList>
            <person name="Carlier A."/>
            <person name="Qi S."/>
            <person name="Vandamme P."/>
        </authorList>
    </citation>
    <scope>NUCLEOTIDE SEQUENCE [LARGE SCALE GENOMIC DNA]</scope>
    <source>
        <strain evidence="8 9">LMG 31462</strain>
    </source>
</reference>
<dbReference type="InterPro" id="IPR015942">
    <property type="entry name" value="Asp/Glu/hydantoin_racemase"/>
</dbReference>
<keyword evidence="6 7" id="KW-0961">Cell wall biogenesis/degradation</keyword>
<dbReference type="InterPro" id="IPR033134">
    <property type="entry name" value="Asp/Glu_racemase_AS_2"/>
</dbReference>
<feature type="active site" description="Proton donor/acceptor" evidence="7">
    <location>
        <position position="193"/>
    </location>
</feature>
<comment type="function">
    <text evidence="7">Provides the (R)-glutamate required for cell wall biosynthesis.</text>
</comment>
<dbReference type="InterPro" id="IPR001920">
    <property type="entry name" value="Asp/Glu_race"/>
</dbReference>
<keyword evidence="9" id="KW-1185">Reference proteome</keyword>
<comment type="similarity">
    <text evidence="7">Belongs to the aspartate/glutamate racemases family.</text>
</comment>
<comment type="pathway">
    <text evidence="7">Cell wall biogenesis; peptidoglycan biosynthesis.</text>
</comment>
<dbReference type="EC" id="5.1.1.3" evidence="2 7"/>
<feature type="binding site" evidence="7">
    <location>
        <begin position="11"/>
        <end position="12"/>
    </location>
    <ligand>
        <name>substrate</name>
    </ligand>
</feature>
<accession>A0ABR6EVR0</accession>
<evidence type="ECO:0000256" key="5">
    <source>
        <dbReference type="ARBA" id="ARBA00023235"/>
    </source>
</evidence>
<sequence length="276" mass="31054">MNTGQSIGVFDSGYGGLTVFKSIAKQLPQYNYIYLGDNARSPYGDHSFETVYQYTLECVEWLFEQGCPLVILACNTASAKALRSIQQKVLPVKYPNHRVLGVIRPTAEVVGEYTSHRKIGVMGTRGTVNSNSYLLEINKFFPDIEVQQQSCPMWVPLIENNEHLNPGADYFVQKYLDQLLQKDADIDCILLACTHYPLLIPKLQAILPSGIELLGQADIVANSLDVYLKKHPEIAIKIAQESKRRFFTSGDTETFDQHASIFFGEDVQSDKMHLKV</sequence>
<feature type="active site" description="Proton donor/acceptor" evidence="7">
    <location>
        <position position="74"/>
    </location>
</feature>
<dbReference type="Proteomes" id="UP000636110">
    <property type="component" value="Unassembled WGS sequence"/>
</dbReference>
<keyword evidence="4 7" id="KW-0573">Peptidoglycan synthesis</keyword>
<dbReference type="PROSITE" id="PS00924">
    <property type="entry name" value="ASP_GLU_RACEMASE_2"/>
    <property type="match status" value="1"/>
</dbReference>
<evidence type="ECO:0000256" key="3">
    <source>
        <dbReference type="ARBA" id="ARBA00022960"/>
    </source>
</evidence>
<dbReference type="GO" id="GO:0008881">
    <property type="term" value="F:glutamate racemase activity"/>
    <property type="evidence" value="ECO:0007669"/>
    <property type="project" value="UniProtKB-EC"/>
</dbReference>
<proteinExistence type="inferred from homology"/>
<dbReference type="PROSITE" id="PS00923">
    <property type="entry name" value="ASP_GLU_RACEMASE_1"/>
    <property type="match status" value="1"/>
</dbReference>
<gene>
    <name evidence="7 8" type="primary">murI</name>
    <name evidence="8" type="ORF">GM920_10635</name>
</gene>
<dbReference type="PANTHER" id="PTHR21198:SF2">
    <property type="entry name" value="GLUTAMATE RACEMASE"/>
    <property type="match status" value="1"/>
</dbReference>
<comment type="caution">
    <text evidence="8">The sequence shown here is derived from an EMBL/GenBank/DDBJ whole genome shotgun (WGS) entry which is preliminary data.</text>
</comment>